<dbReference type="InterPro" id="IPR000073">
    <property type="entry name" value="AB_hydrolase_1"/>
</dbReference>
<organism evidence="2 3">
    <name type="scientific">Candidatus Nitrosocosmicus arcticus</name>
    <dbReference type="NCBI Taxonomy" id="2035267"/>
    <lineage>
        <taxon>Archaea</taxon>
        <taxon>Nitrososphaerota</taxon>
        <taxon>Nitrososphaeria</taxon>
        <taxon>Nitrososphaerales</taxon>
        <taxon>Nitrososphaeraceae</taxon>
        <taxon>Candidatus Nitrosocosmicus</taxon>
    </lineage>
</organism>
<proteinExistence type="predicted"/>
<reference evidence="2 3" key="1">
    <citation type="journal article" date="2019" name="Front. Microbiol.">
        <title>Ammonia Oxidation by the Arctic Terrestrial Thaumarchaeote Candidatus Nitrosocosmicus arcticus Is Stimulated by Increasing Temperatures.</title>
        <authorList>
            <person name="Alves R.J.E."/>
            <person name="Kerou M."/>
            <person name="Zappe A."/>
            <person name="Bittner R."/>
            <person name="Abby S.S."/>
            <person name="Schmidt H.A."/>
            <person name="Pfeifer K."/>
            <person name="Schleper C."/>
        </authorList>
    </citation>
    <scope>NUCLEOTIDE SEQUENCE [LARGE SCALE GENOMIC DNA]</scope>
    <source>
        <strain evidence="2 3">Kfb</strain>
    </source>
</reference>
<comment type="caution">
    <text evidence="2">The sequence shown here is derived from an EMBL/GenBank/DDBJ whole genome shotgun (WGS) entry which is preliminary data.</text>
</comment>
<sequence length="275" mass="31982">MGLVVNQHKNSNPSMDFIEILGYKIRYVMFDCPEAKKTIVLLHGLGASAERWADLWPLLKKYNVIIPDLVGFGYSEKPLIEYTIDFFVRFLEEFFEKMQIRNPIVIGSSFGGQLALEYSLLHNDFFEKIILVSPAGTLEKPTYGLSQYIFSGLYPTFENIRSSFQMMANNDEYVVDEITVKDYMNRMRLPNAKYSLISTLLAMRKDQTLRKRLVEISRPTLVIWGRNDTTIPVENIEYFKEMPVVETVIMEECGHTPYVEKPTEFYQVIEKFIDS</sequence>
<accession>A0A557ST69</accession>
<dbReference type="PANTHER" id="PTHR46438:SF11">
    <property type="entry name" value="LIPASE-RELATED"/>
    <property type="match status" value="1"/>
</dbReference>
<dbReference type="Proteomes" id="UP000315289">
    <property type="component" value="Unassembled WGS sequence"/>
</dbReference>
<feature type="domain" description="AB hydrolase-1" evidence="1">
    <location>
        <begin position="38"/>
        <end position="262"/>
    </location>
</feature>
<evidence type="ECO:0000259" key="1">
    <source>
        <dbReference type="Pfam" id="PF00561"/>
    </source>
</evidence>
<dbReference type="SUPFAM" id="SSF53474">
    <property type="entry name" value="alpha/beta-Hydrolases"/>
    <property type="match status" value="1"/>
</dbReference>
<dbReference type="PRINTS" id="PR00111">
    <property type="entry name" value="ABHYDROLASE"/>
</dbReference>
<dbReference type="AlphaFoldDB" id="A0A557ST69"/>
<dbReference type="Pfam" id="PF00561">
    <property type="entry name" value="Abhydrolase_1"/>
    <property type="match status" value="1"/>
</dbReference>
<dbReference type="PANTHER" id="PTHR46438">
    <property type="entry name" value="ALPHA/BETA-HYDROLASES SUPERFAMILY PROTEIN"/>
    <property type="match status" value="1"/>
</dbReference>
<evidence type="ECO:0000313" key="3">
    <source>
        <dbReference type="Proteomes" id="UP000315289"/>
    </source>
</evidence>
<gene>
    <name evidence="2" type="ORF">NARC_110001</name>
</gene>
<keyword evidence="3" id="KW-1185">Reference proteome</keyword>
<dbReference type="InterPro" id="IPR029058">
    <property type="entry name" value="AB_hydrolase_fold"/>
</dbReference>
<name>A0A557ST69_9ARCH</name>
<dbReference type="GO" id="GO:0016787">
    <property type="term" value="F:hydrolase activity"/>
    <property type="evidence" value="ECO:0007669"/>
    <property type="project" value="UniProtKB-KW"/>
</dbReference>
<dbReference type="OrthoDB" id="7466at2157"/>
<dbReference type="EMBL" id="VOAH01000011">
    <property type="protein sequence ID" value="TVP39790.1"/>
    <property type="molecule type" value="Genomic_DNA"/>
</dbReference>
<evidence type="ECO:0000313" key="2">
    <source>
        <dbReference type="EMBL" id="TVP39790.1"/>
    </source>
</evidence>
<protein>
    <submittedName>
        <fullName evidence="2">Putative alpha/beta hydrolase</fullName>
    </submittedName>
</protein>
<dbReference type="Gene3D" id="3.40.50.1820">
    <property type="entry name" value="alpha/beta hydrolase"/>
    <property type="match status" value="1"/>
</dbReference>
<dbReference type="ESTHER" id="9arch-a0a557st69">
    <property type="family name" value="Crenarchaeota-hydrolase"/>
</dbReference>
<keyword evidence="2" id="KW-0378">Hydrolase</keyword>